<dbReference type="AlphaFoldDB" id="A0A4S8JW79"/>
<comment type="caution">
    <text evidence="5">The sequence shown here is derived from an EMBL/GenBank/DDBJ whole genome shotgun (WGS) entry which is preliminary data.</text>
</comment>
<dbReference type="InterPro" id="IPR011011">
    <property type="entry name" value="Znf_FYVE_PHD"/>
</dbReference>
<evidence type="ECO:0000256" key="1">
    <source>
        <dbReference type="ARBA" id="ARBA00022771"/>
    </source>
</evidence>
<feature type="compositionally biased region" description="Basic residues" evidence="3">
    <location>
        <begin position="61"/>
        <end position="71"/>
    </location>
</feature>
<evidence type="ECO:0000256" key="2">
    <source>
        <dbReference type="ARBA" id="ARBA00022833"/>
    </source>
</evidence>
<accession>A0A4S8JW79</accession>
<sequence>MANTNTVCSMCGDIGFADKLFQCIRCHSRFQHSYCTNYYDEATSETVGVCDWCLSEERSGAKRGIHSKKLARKDSAETGSGYKAEHNSDREETQSRGKSDGAGGASSKPTGRRYKLLKDVLC</sequence>
<keyword evidence="2" id="KW-0862">Zinc</keyword>
<dbReference type="GO" id="GO:0008270">
    <property type="term" value="F:zinc ion binding"/>
    <property type="evidence" value="ECO:0007669"/>
    <property type="project" value="UniProtKB-KW"/>
</dbReference>
<keyword evidence="6" id="KW-1185">Reference proteome</keyword>
<feature type="domain" description="PHD-type zinc finger plants" evidence="4">
    <location>
        <begin position="9"/>
        <end position="53"/>
    </location>
</feature>
<dbReference type="PANTHER" id="PTHR33779:SF11">
    <property type="entry name" value="OS04G0551600 PROTEIN"/>
    <property type="match status" value="1"/>
</dbReference>
<keyword evidence="1" id="KW-0863">Zinc-finger</keyword>
<proteinExistence type="predicted"/>
<keyword evidence="1" id="KW-0479">Metal-binding</keyword>
<dbReference type="Pfam" id="PF25054">
    <property type="entry name" value="PHD_pln"/>
    <property type="match status" value="1"/>
</dbReference>
<feature type="compositionally biased region" description="Basic and acidic residues" evidence="3">
    <location>
        <begin position="83"/>
        <end position="99"/>
    </location>
</feature>
<gene>
    <name evidence="5" type="ORF">C4D60_Mb05t14870</name>
</gene>
<dbReference type="SUPFAM" id="SSF57903">
    <property type="entry name" value="FYVE/PHD zinc finger"/>
    <property type="match status" value="1"/>
</dbReference>
<evidence type="ECO:0000259" key="4">
    <source>
        <dbReference type="Pfam" id="PF25054"/>
    </source>
</evidence>
<dbReference type="Proteomes" id="UP000317650">
    <property type="component" value="Chromosome 5"/>
</dbReference>
<evidence type="ECO:0000313" key="5">
    <source>
        <dbReference type="EMBL" id="THU66506.1"/>
    </source>
</evidence>
<protein>
    <recommendedName>
        <fullName evidence="4">PHD-type zinc finger plants domain-containing protein</fullName>
    </recommendedName>
</protein>
<organism evidence="5 6">
    <name type="scientific">Musa balbisiana</name>
    <name type="common">Banana</name>
    <dbReference type="NCBI Taxonomy" id="52838"/>
    <lineage>
        <taxon>Eukaryota</taxon>
        <taxon>Viridiplantae</taxon>
        <taxon>Streptophyta</taxon>
        <taxon>Embryophyta</taxon>
        <taxon>Tracheophyta</taxon>
        <taxon>Spermatophyta</taxon>
        <taxon>Magnoliopsida</taxon>
        <taxon>Liliopsida</taxon>
        <taxon>Zingiberales</taxon>
        <taxon>Musaceae</taxon>
        <taxon>Musa</taxon>
    </lineage>
</organism>
<dbReference type="PANTHER" id="PTHR33779">
    <property type="entry name" value="EXPRESSED PROTEIN"/>
    <property type="match status" value="1"/>
</dbReference>
<name>A0A4S8JW79_MUSBA</name>
<dbReference type="EMBL" id="PYDT01000003">
    <property type="protein sequence ID" value="THU66506.1"/>
    <property type="molecule type" value="Genomic_DNA"/>
</dbReference>
<evidence type="ECO:0000313" key="6">
    <source>
        <dbReference type="Proteomes" id="UP000317650"/>
    </source>
</evidence>
<dbReference type="InterPro" id="IPR056874">
    <property type="entry name" value="PHD_dom_pln"/>
</dbReference>
<feature type="region of interest" description="Disordered" evidence="3">
    <location>
        <begin position="60"/>
        <end position="112"/>
    </location>
</feature>
<evidence type="ECO:0000256" key="3">
    <source>
        <dbReference type="SAM" id="MobiDB-lite"/>
    </source>
</evidence>
<reference evidence="5 6" key="1">
    <citation type="journal article" date="2019" name="Nat. Plants">
        <title>Genome sequencing of Musa balbisiana reveals subgenome evolution and function divergence in polyploid bananas.</title>
        <authorList>
            <person name="Yao X."/>
        </authorList>
    </citation>
    <scope>NUCLEOTIDE SEQUENCE [LARGE SCALE GENOMIC DNA]</scope>
    <source>
        <strain evidence="6">cv. DH-PKW</strain>
        <tissue evidence="5">Leaves</tissue>
    </source>
</reference>